<dbReference type="EMBL" id="CP016171">
    <property type="protein sequence ID" value="ANN72123.1"/>
    <property type="molecule type" value="Genomic_DNA"/>
</dbReference>
<keyword evidence="1 3" id="KW-0489">Methyltransferase</keyword>
<dbReference type="Gene3D" id="3.20.20.330">
    <property type="entry name" value="Homocysteine-binding-like domain"/>
    <property type="match status" value="1"/>
</dbReference>
<evidence type="ECO:0000256" key="1">
    <source>
        <dbReference type="ARBA" id="ARBA00022603"/>
    </source>
</evidence>
<evidence type="ECO:0000313" key="7">
    <source>
        <dbReference type="Proteomes" id="UP000091897"/>
    </source>
</evidence>
<evidence type="ECO:0000256" key="3">
    <source>
        <dbReference type="PROSITE-ProRule" id="PRU00333"/>
    </source>
</evidence>
<dbReference type="GO" id="GO:0046872">
    <property type="term" value="F:metal ion binding"/>
    <property type="evidence" value="ECO:0007669"/>
    <property type="project" value="UniProtKB-KW"/>
</dbReference>
<feature type="binding site" evidence="3">
    <location>
        <position position="230"/>
    </location>
    <ligand>
        <name>Zn(2+)</name>
        <dbReference type="ChEBI" id="CHEBI:29105"/>
    </ligand>
</feature>
<dbReference type="InterPro" id="IPR003726">
    <property type="entry name" value="HCY_dom"/>
</dbReference>
<dbReference type="SUPFAM" id="SSF82282">
    <property type="entry name" value="Homocysteine S-methyltransferase"/>
    <property type="match status" value="1"/>
</dbReference>
<sequence length="320" mass="33598">MTSAMPRLPFADACRAGTPVLADGGIETRLIYEFGADLPEFASFLPLFRQDRDALERIYRSYLRVAASSGLPMQIGTPTWRAHPDCLARLGYGQPGDLARVNSEAFRLLAGLRAGMGLEDRVYIAGVIGPRRDGYDPAGAPGTEEARAYHAPQVRVLAACGVDLLYAPTFACLPELLGVARAMAETGLPYVLAPVLGADGLLPDGTPLAKAIDAVDAQVSPRPLHIMIGCVHPTRVGAMAAAAGAAGLPARVAGLKANASALPPEDLDKLDHLDEGDARVFAAQMAALRRDHGLRVLGGCCGTSHLHIAALAEILKNQDA</sequence>
<comment type="cofactor">
    <cofactor evidence="3">
        <name>Zn(2+)</name>
        <dbReference type="ChEBI" id="CHEBI:29105"/>
    </cofactor>
</comment>
<organism evidence="6 8">
    <name type="scientific">Bordetella bronchialis</name>
    <dbReference type="NCBI Taxonomy" id="463025"/>
    <lineage>
        <taxon>Bacteria</taxon>
        <taxon>Pseudomonadati</taxon>
        <taxon>Pseudomonadota</taxon>
        <taxon>Betaproteobacteria</taxon>
        <taxon>Burkholderiales</taxon>
        <taxon>Alcaligenaceae</taxon>
        <taxon>Bordetella</taxon>
    </lineage>
</organism>
<dbReference type="KEGG" id="bbro:BAU06_12760"/>
<feature type="binding site" evidence="3">
    <location>
        <position position="301"/>
    </location>
    <ligand>
        <name>Zn(2+)</name>
        <dbReference type="ChEBI" id="CHEBI:29105"/>
    </ligand>
</feature>
<dbReference type="AlphaFoldDB" id="A0A193FIN7"/>
<reference evidence="7 8" key="1">
    <citation type="submission" date="2016-06" db="EMBL/GenBank/DDBJ databases">
        <title>Complete genome sequences of Bordetella bronchialis and Bordetella flabilis.</title>
        <authorList>
            <person name="LiPuma J.J."/>
            <person name="Spilker T."/>
        </authorList>
    </citation>
    <scope>NUCLEOTIDE SEQUENCE [LARGE SCALE GENOMIC DNA]</scope>
    <source>
        <strain evidence="6 8">AU17976</strain>
        <strain evidence="5 7">AU3182</strain>
    </source>
</reference>
<dbReference type="EMBL" id="CP016170">
    <property type="protein sequence ID" value="ANN67046.1"/>
    <property type="molecule type" value="Genomic_DNA"/>
</dbReference>
<keyword evidence="2 3" id="KW-0808">Transferase</keyword>
<evidence type="ECO:0000259" key="4">
    <source>
        <dbReference type="PROSITE" id="PS50970"/>
    </source>
</evidence>
<dbReference type="PROSITE" id="PS50970">
    <property type="entry name" value="HCY"/>
    <property type="match status" value="1"/>
</dbReference>
<keyword evidence="3" id="KW-0479">Metal-binding</keyword>
<dbReference type="GO" id="GO:0032259">
    <property type="term" value="P:methylation"/>
    <property type="evidence" value="ECO:0007669"/>
    <property type="project" value="UniProtKB-KW"/>
</dbReference>
<proteinExistence type="predicted"/>
<evidence type="ECO:0000313" key="8">
    <source>
        <dbReference type="Proteomes" id="UP000092213"/>
    </source>
</evidence>
<dbReference type="Pfam" id="PF02574">
    <property type="entry name" value="S-methyl_trans"/>
    <property type="match status" value="1"/>
</dbReference>
<evidence type="ECO:0000256" key="2">
    <source>
        <dbReference type="ARBA" id="ARBA00022679"/>
    </source>
</evidence>
<evidence type="ECO:0000313" key="5">
    <source>
        <dbReference type="EMBL" id="ANN67046.1"/>
    </source>
</evidence>
<dbReference type="InterPro" id="IPR036589">
    <property type="entry name" value="HCY_dom_sf"/>
</dbReference>
<dbReference type="Proteomes" id="UP000092213">
    <property type="component" value="Chromosome"/>
</dbReference>
<keyword evidence="3" id="KW-0862">Zinc</keyword>
<dbReference type="OrthoDB" id="9803687at2"/>
<dbReference type="RefSeq" id="WP_066349673.1">
    <property type="nucleotide sequence ID" value="NZ_CBCSFJ010000007.1"/>
</dbReference>
<name>A0A193FIN7_9BORD</name>
<dbReference type="STRING" id="463025.BAU08_12955"/>
<dbReference type="GO" id="GO:0008168">
    <property type="term" value="F:methyltransferase activity"/>
    <property type="evidence" value="ECO:0007669"/>
    <property type="project" value="UniProtKB-UniRule"/>
</dbReference>
<keyword evidence="7" id="KW-1185">Reference proteome</keyword>
<dbReference type="PANTHER" id="PTHR11103">
    <property type="entry name" value="SLR1189 PROTEIN"/>
    <property type="match status" value="1"/>
</dbReference>
<protein>
    <recommendedName>
        <fullName evidence="4">Hcy-binding domain-containing protein</fullName>
    </recommendedName>
</protein>
<dbReference type="Proteomes" id="UP000091897">
    <property type="component" value="Chromosome"/>
</dbReference>
<evidence type="ECO:0000313" key="6">
    <source>
        <dbReference type="EMBL" id="ANN72123.1"/>
    </source>
</evidence>
<feature type="binding site" evidence="3">
    <location>
        <position position="300"/>
    </location>
    <ligand>
        <name>Zn(2+)</name>
        <dbReference type="ChEBI" id="CHEBI:29105"/>
    </ligand>
</feature>
<accession>A0A193FIN7</accession>
<feature type="domain" description="Hcy-binding" evidence="4">
    <location>
        <begin position="8"/>
        <end position="315"/>
    </location>
</feature>
<dbReference type="PANTHER" id="PTHR11103:SF18">
    <property type="entry name" value="SLR1189 PROTEIN"/>
    <property type="match status" value="1"/>
</dbReference>
<gene>
    <name evidence="5" type="ORF">BAU06_12760</name>
    <name evidence="6" type="ORF">BAU08_12955</name>
</gene>